<feature type="transmembrane region" description="Helical" evidence="1">
    <location>
        <begin position="111"/>
        <end position="128"/>
    </location>
</feature>
<comment type="caution">
    <text evidence="2">The sequence shown here is derived from an EMBL/GenBank/DDBJ whole genome shotgun (WGS) entry which is preliminary data.</text>
</comment>
<proteinExistence type="predicted"/>
<reference evidence="2" key="1">
    <citation type="submission" date="2022-06" db="EMBL/GenBank/DDBJ databases">
        <title>Aquibacillus sp. a new bacterium isolated from soil saline samples.</title>
        <authorList>
            <person name="Galisteo C."/>
            <person name="De La Haba R."/>
            <person name="Sanchez-Porro C."/>
            <person name="Ventosa A."/>
        </authorList>
    </citation>
    <scope>NUCLEOTIDE SEQUENCE</scope>
    <source>
        <strain evidence="2">JCM 12387</strain>
    </source>
</reference>
<feature type="transmembrane region" description="Helical" evidence="1">
    <location>
        <begin position="158"/>
        <end position="176"/>
    </location>
</feature>
<keyword evidence="3" id="KW-1185">Reference proteome</keyword>
<sequence>MAEERKSIIIKEINNWKQANLLPSHYCDFLLALYTEGNVEQEQEKKERTLLERLFFICISLSNFLLLPLTLLVIYFTEMNFTMQILLVIIFLILTVCYYLYFKKDHMLNDLYASVIMLLIFLVITVYITNYFFSSYTFIIIAGHCLFWIALGIRKKLIFLTIFGVLGGVMLIIYNFI</sequence>
<protein>
    <submittedName>
        <fullName evidence="2">Uncharacterized protein</fullName>
    </submittedName>
</protein>
<keyword evidence="1" id="KW-0472">Membrane</keyword>
<evidence type="ECO:0000313" key="3">
    <source>
        <dbReference type="Proteomes" id="UP001145072"/>
    </source>
</evidence>
<organism evidence="2 3">
    <name type="scientific">Aquibacillus koreensis</name>
    <dbReference type="NCBI Taxonomy" id="279446"/>
    <lineage>
        <taxon>Bacteria</taxon>
        <taxon>Bacillati</taxon>
        <taxon>Bacillota</taxon>
        <taxon>Bacilli</taxon>
        <taxon>Bacillales</taxon>
        <taxon>Bacillaceae</taxon>
        <taxon>Aquibacillus</taxon>
    </lineage>
</organism>
<feature type="transmembrane region" description="Helical" evidence="1">
    <location>
        <begin position="134"/>
        <end position="151"/>
    </location>
</feature>
<feature type="transmembrane region" description="Helical" evidence="1">
    <location>
        <begin position="81"/>
        <end position="102"/>
    </location>
</feature>
<keyword evidence="1" id="KW-1133">Transmembrane helix</keyword>
<dbReference type="EMBL" id="JAMQJZ010000001">
    <property type="protein sequence ID" value="MDC3419033.1"/>
    <property type="molecule type" value="Genomic_DNA"/>
</dbReference>
<dbReference type="AlphaFoldDB" id="A0A9X4AI77"/>
<dbReference type="RefSeq" id="WP_259871410.1">
    <property type="nucleotide sequence ID" value="NZ_JAMQJZ010000001.1"/>
</dbReference>
<evidence type="ECO:0000313" key="2">
    <source>
        <dbReference type="EMBL" id="MDC3419033.1"/>
    </source>
</evidence>
<name>A0A9X4AI77_9BACI</name>
<gene>
    <name evidence="2" type="ORF">NC661_01405</name>
</gene>
<accession>A0A9X4AI77</accession>
<dbReference type="Proteomes" id="UP001145072">
    <property type="component" value="Unassembled WGS sequence"/>
</dbReference>
<keyword evidence="1" id="KW-0812">Transmembrane</keyword>
<feature type="transmembrane region" description="Helical" evidence="1">
    <location>
        <begin position="54"/>
        <end position="75"/>
    </location>
</feature>
<evidence type="ECO:0000256" key="1">
    <source>
        <dbReference type="SAM" id="Phobius"/>
    </source>
</evidence>